<reference evidence="1 2" key="1">
    <citation type="submission" date="2020-11" db="EMBL/GenBank/DDBJ databases">
        <authorList>
            <person name="Peeters C."/>
        </authorList>
    </citation>
    <scope>NUCLEOTIDE SEQUENCE [LARGE SCALE GENOMIC DNA]</scope>
    <source>
        <strain evidence="1 2">LMG 7974</strain>
    </source>
</reference>
<proteinExistence type="predicted"/>
<protein>
    <recommendedName>
        <fullName evidence="3">Lipoprotein</fullName>
    </recommendedName>
</protein>
<dbReference type="EMBL" id="CAJHOF010000001">
    <property type="protein sequence ID" value="CAD7286960.1"/>
    <property type="molecule type" value="Genomic_DNA"/>
</dbReference>
<dbReference type="Proteomes" id="UP000789803">
    <property type="component" value="Unassembled WGS sequence"/>
</dbReference>
<organism evidence="1 2">
    <name type="scientific">Campylobacter majalis</name>
    <dbReference type="NCBI Taxonomy" id="2790656"/>
    <lineage>
        <taxon>Bacteria</taxon>
        <taxon>Pseudomonadati</taxon>
        <taxon>Campylobacterota</taxon>
        <taxon>Epsilonproteobacteria</taxon>
        <taxon>Campylobacterales</taxon>
        <taxon>Campylobacteraceae</taxon>
        <taxon>Campylobacter</taxon>
    </lineage>
</organism>
<comment type="caution">
    <text evidence="1">The sequence shown here is derived from an EMBL/GenBank/DDBJ whole genome shotgun (WGS) entry which is preliminary data.</text>
</comment>
<gene>
    <name evidence="1" type="ORF">LMG7974_00170</name>
</gene>
<evidence type="ECO:0000313" key="2">
    <source>
        <dbReference type="Proteomes" id="UP000789803"/>
    </source>
</evidence>
<evidence type="ECO:0000313" key="1">
    <source>
        <dbReference type="EMBL" id="CAD7286960.1"/>
    </source>
</evidence>
<dbReference type="PROSITE" id="PS51257">
    <property type="entry name" value="PROKAR_LIPOPROTEIN"/>
    <property type="match status" value="1"/>
</dbReference>
<sequence>MRFLYFFMLLIFTGCVSKYQMPNFTNMQQKEFVLQQNNDKYMLVVDAKDSIFRFVVFDMLGVPIVDKTLKNGKFTSMKFLYPSARFDKLFVEILSVIEKDENFVETMIENFKVKNVSI</sequence>
<accession>A0ABN7K7V3</accession>
<evidence type="ECO:0008006" key="3">
    <source>
        <dbReference type="Google" id="ProtNLM"/>
    </source>
</evidence>
<name>A0ABN7K7V3_9BACT</name>
<keyword evidence="2" id="KW-1185">Reference proteome</keyword>
<dbReference type="RefSeq" id="WP_229931996.1">
    <property type="nucleotide sequence ID" value="NZ_CAJHOF010000001.1"/>
</dbReference>